<organism evidence="1 2">
    <name type="scientific">Trypanosoma rangeli</name>
    <dbReference type="NCBI Taxonomy" id="5698"/>
    <lineage>
        <taxon>Eukaryota</taxon>
        <taxon>Discoba</taxon>
        <taxon>Euglenozoa</taxon>
        <taxon>Kinetoplastea</taxon>
        <taxon>Metakinetoplastina</taxon>
        <taxon>Trypanosomatida</taxon>
        <taxon>Trypanosomatidae</taxon>
        <taxon>Trypanosoma</taxon>
        <taxon>Herpetosoma</taxon>
    </lineage>
</organism>
<accession>A0A3R7KJX7</accession>
<dbReference type="GeneID" id="40333972"/>
<name>A0A3R7KJX7_TRYRA</name>
<dbReference type="RefSeq" id="XP_029233464.1">
    <property type="nucleotide sequence ID" value="XM_029386691.1"/>
</dbReference>
<gene>
    <name evidence="1" type="ORF">TraAM80_10039</name>
</gene>
<comment type="caution">
    <text evidence="1">The sequence shown here is derived from an EMBL/GenBank/DDBJ whole genome shotgun (WGS) entry which is preliminary data.</text>
</comment>
<evidence type="ECO:0000313" key="1">
    <source>
        <dbReference type="EMBL" id="RNE95955.1"/>
    </source>
</evidence>
<protein>
    <submittedName>
        <fullName evidence="1">Uncharacterized protein</fullName>
    </submittedName>
</protein>
<evidence type="ECO:0000313" key="2">
    <source>
        <dbReference type="Proteomes" id="UP000283634"/>
    </source>
</evidence>
<proteinExistence type="predicted"/>
<dbReference type="Proteomes" id="UP000283634">
    <property type="component" value="Unassembled WGS sequence"/>
</dbReference>
<dbReference type="EMBL" id="MKGL01000767">
    <property type="protein sequence ID" value="RNE95955.1"/>
    <property type="molecule type" value="Genomic_DNA"/>
</dbReference>
<keyword evidence="2" id="KW-1185">Reference proteome</keyword>
<dbReference type="AlphaFoldDB" id="A0A3R7KJX7"/>
<feature type="non-terminal residue" evidence="1">
    <location>
        <position position="1"/>
    </location>
</feature>
<reference evidence="1 2" key="1">
    <citation type="journal article" date="2018" name="BMC Genomics">
        <title>Genomic comparison of Trypanosoma conorhini and Trypanosoma rangeli to Trypanosoma cruzi strains of high and low virulence.</title>
        <authorList>
            <person name="Bradwell K.R."/>
            <person name="Koparde V.N."/>
            <person name="Matveyev A.V."/>
            <person name="Serrano M.G."/>
            <person name="Alves J.M."/>
            <person name="Parikh H."/>
            <person name="Huang B."/>
            <person name="Lee V."/>
            <person name="Espinosa-Alvarez O."/>
            <person name="Ortiz P.A."/>
            <person name="Costa-Martins A.G."/>
            <person name="Teixeira M.M."/>
            <person name="Buck G.A."/>
        </authorList>
    </citation>
    <scope>NUCLEOTIDE SEQUENCE [LARGE SCALE GENOMIC DNA]</scope>
    <source>
        <strain evidence="1 2">AM80</strain>
    </source>
</reference>
<sequence length="123" mass="13241">EGNPARVMPCPAPGEGRVHGIGVWHWGASPVSHPALRYAQYKACTPTAGIPISSLPEDALLEAKLHLVTERVVAIRGLVPSPPGTRRRSQRPPSWRCSLRLPAARAAWPLSCLTGRRSRSGAQ</sequence>